<dbReference type="InterPro" id="IPR002293">
    <property type="entry name" value="AA/rel_permease1"/>
</dbReference>
<proteinExistence type="predicted"/>
<evidence type="ECO:0000256" key="1">
    <source>
        <dbReference type="ARBA" id="ARBA00004141"/>
    </source>
</evidence>
<feature type="transmembrane region" description="Helical" evidence="6">
    <location>
        <begin position="18"/>
        <end position="39"/>
    </location>
</feature>
<reference evidence="7" key="1">
    <citation type="submission" date="2021-02" db="EMBL/GenBank/DDBJ databases">
        <authorList>
            <person name="Nowell W R."/>
        </authorList>
    </citation>
    <scope>NUCLEOTIDE SEQUENCE</scope>
</reference>
<feature type="transmembrane region" description="Helical" evidence="6">
    <location>
        <begin position="150"/>
        <end position="172"/>
    </location>
</feature>
<evidence type="ECO:0008006" key="9">
    <source>
        <dbReference type="Google" id="ProtNLM"/>
    </source>
</evidence>
<dbReference type="GO" id="GO:0015171">
    <property type="term" value="F:amino acid transmembrane transporter activity"/>
    <property type="evidence" value="ECO:0007669"/>
    <property type="project" value="TreeGrafter"/>
</dbReference>
<organism evidence="7 8">
    <name type="scientific">Rotaria sordida</name>
    <dbReference type="NCBI Taxonomy" id="392033"/>
    <lineage>
        <taxon>Eukaryota</taxon>
        <taxon>Metazoa</taxon>
        <taxon>Spiralia</taxon>
        <taxon>Gnathifera</taxon>
        <taxon>Rotifera</taxon>
        <taxon>Eurotatoria</taxon>
        <taxon>Bdelloidea</taxon>
        <taxon>Philodinida</taxon>
        <taxon>Philodinidae</taxon>
        <taxon>Rotaria</taxon>
    </lineage>
</organism>
<dbReference type="EMBL" id="CAJOBD010024468">
    <property type="protein sequence ID" value="CAF4259814.1"/>
    <property type="molecule type" value="Genomic_DNA"/>
</dbReference>
<feature type="transmembrane region" description="Helical" evidence="6">
    <location>
        <begin position="235"/>
        <end position="254"/>
    </location>
</feature>
<protein>
    <recommendedName>
        <fullName evidence="9">Amino acid transporter</fullName>
    </recommendedName>
</protein>
<feature type="transmembrane region" description="Helical" evidence="6">
    <location>
        <begin position="178"/>
        <end position="197"/>
    </location>
</feature>
<evidence type="ECO:0000256" key="6">
    <source>
        <dbReference type="SAM" id="Phobius"/>
    </source>
</evidence>
<dbReference type="PANTHER" id="PTHR43243:SF4">
    <property type="entry name" value="CATIONIC AMINO ACID TRANSPORTER 4"/>
    <property type="match status" value="1"/>
</dbReference>
<sequence length="280" mass="30627">CISLCILGSFSEYGITGMLQACTFVFFAYVGFDTVSTVAQEVKSPERSLPIAMIGSTIISLLLYVGVCAVMIGLVPYNFLDSDSPLFEAIKATPYGLWLSVVMNLGAIAGLTTVGLTVMLAQTRIFYAMAHDGLLPPIFAKIHPQRATPWISILIMGVFCAIFSGVCPVDILGETTSIGALITYIFVHITVIVMRYTHGDMQRVFQVPFGSWLIPTVGSLLCILLMKGISKTTGFRFLVWTALGQIIYFSYGFWHSKQRKLRKSTFVTSAAELLPTVESS</sequence>
<evidence type="ECO:0000256" key="3">
    <source>
        <dbReference type="ARBA" id="ARBA00022692"/>
    </source>
</evidence>
<evidence type="ECO:0000256" key="5">
    <source>
        <dbReference type="ARBA" id="ARBA00023136"/>
    </source>
</evidence>
<evidence type="ECO:0000313" key="8">
    <source>
        <dbReference type="Proteomes" id="UP000663836"/>
    </source>
</evidence>
<feature type="transmembrane region" description="Helical" evidence="6">
    <location>
        <begin position="95"/>
        <end position="121"/>
    </location>
</feature>
<name>A0A820F8E7_9BILA</name>
<dbReference type="AlphaFoldDB" id="A0A820F8E7"/>
<comment type="caution">
    <text evidence="7">The sequence shown here is derived from an EMBL/GenBank/DDBJ whole genome shotgun (WGS) entry which is preliminary data.</text>
</comment>
<accession>A0A820F8E7</accession>
<keyword evidence="2" id="KW-0813">Transport</keyword>
<comment type="subcellular location">
    <subcellularLocation>
        <location evidence="1">Membrane</location>
        <topology evidence="1">Multi-pass membrane protein</topology>
    </subcellularLocation>
</comment>
<evidence type="ECO:0000256" key="4">
    <source>
        <dbReference type="ARBA" id="ARBA00022989"/>
    </source>
</evidence>
<gene>
    <name evidence="7" type="ORF">JBS370_LOCUS39030</name>
</gene>
<feature type="transmembrane region" description="Helical" evidence="6">
    <location>
        <begin position="209"/>
        <end position="229"/>
    </location>
</feature>
<dbReference type="PANTHER" id="PTHR43243">
    <property type="entry name" value="INNER MEMBRANE TRANSPORTER YGJI-RELATED"/>
    <property type="match status" value="1"/>
</dbReference>
<dbReference type="Gene3D" id="1.20.1740.10">
    <property type="entry name" value="Amino acid/polyamine transporter I"/>
    <property type="match status" value="1"/>
</dbReference>
<keyword evidence="3 6" id="KW-0812">Transmembrane</keyword>
<evidence type="ECO:0000313" key="7">
    <source>
        <dbReference type="EMBL" id="CAF4259814.1"/>
    </source>
</evidence>
<keyword evidence="5 6" id="KW-0472">Membrane</keyword>
<evidence type="ECO:0000256" key="2">
    <source>
        <dbReference type="ARBA" id="ARBA00022448"/>
    </source>
</evidence>
<dbReference type="Pfam" id="PF13520">
    <property type="entry name" value="AA_permease_2"/>
    <property type="match status" value="1"/>
</dbReference>
<dbReference type="GO" id="GO:0016020">
    <property type="term" value="C:membrane"/>
    <property type="evidence" value="ECO:0007669"/>
    <property type="project" value="UniProtKB-SubCell"/>
</dbReference>
<feature type="non-terminal residue" evidence="7">
    <location>
        <position position="280"/>
    </location>
</feature>
<feature type="non-terminal residue" evidence="7">
    <location>
        <position position="1"/>
    </location>
</feature>
<keyword evidence="4 6" id="KW-1133">Transmembrane helix</keyword>
<feature type="transmembrane region" description="Helical" evidence="6">
    <location>
        <begin position="51"/>
        <end position="75"/>
    </location>
</feature>
<dbReference type="Proteomes" id="UP000663836">
    <property type="component" value="Unassembled WGS sequence"/>
</dbReference>